<keyword evidence="1" id="KW-0808">Transferase</keyword>
<dbReference type="RefSeq" id="WP_157400730.1">
    <property type="nucleotide sequence ID" value="NZ_WSEL01000009.1"/>
</dbReference>
<sequence>MHASPAEIPARDWNELLAQQDAPTPFMRHEYLCALQDSGSATPETGWQSSFVTLRRGGTLLAACALYGKSHSYGEYVFDWAWANAHEQHGLAYYPKGLVAVPFTPVPGSRLLARDDNARRVLAEGLVQLCRQQELSSLHLLFLSDADVRACEAAGLMARHTVQFHWMSQGWPTFDAFLASLAQDKRKKIRQERRKVQEAGVTFRALHGAQIRQADWDFFYRCYERTYREHGNPPYLKRAFFRTMARDLPDNWLLFIAQRAGRDIACSLIALGNGPDGRPDVAYGRYWGALERVDCLHFEACYYQPLQWCIEHGVPRFEGGAQGEHKMARALMPVMTHSAHWLAHPAFADAVERFLEREGAGIGQYLDHLQDRSPFRREPA</sequence>
<evidence type="ECO:0000313" key="1">
    <source>
        <dbReference type="EMBL" id="MVQ31165.1"/>
    </source>
</evidence>
<dbReference type="AlphaFoldDB" id="A0A6N8IX77"/>
<accession>A0A6N8IX77</accession>
<dbReference type="Pfam" id="PF04339">
    <property type="entry name" value="FemAB_like"/>
    <property type="match status" value="1"/>
</dbReference>
<evidence type="ECO:0000313" key="2">
    <source>
        <dbReference type="Proteomes" id="UP000469385"/>
    </source>
</evidence>
<reference evidence="1 2" key="1">
    <citation type="submission" date="2019-12" db="EMBL/GenBank/DDBJ databases">
        <authorList>
            <person name="Huq M.A."/>
        </authorList>
    </citation>
    <scope>NUCLEOTIDE SEQUENCE [LARGE SCALE GENOMIC DNA]</scope>
    <source>
        <strain evidence="1 2">MAH-25</strain>
    </source>
</reference>
<gene>
    <name evidence="1" type="ORF">GON04_17030</name>
</gene>
<dbReference type="Gene3D" id="3.40.630.30">
    <property type="match status" value="1"/>
</dbReference>
<dbReference type="GO" id="GO:0016740">
    <property type="term" value="F:transferase activity"/>
    <property type="evidence" value="ECO:0007669"/>
    <property type="project" value="UniProtKB-KW"/>
</dbReference>
<organism evidence="1 2">
    <name type="scientific">Ramlibacter pinisoli</name>
    <dbReference type="NCBI Taxonomy" id="2682844"/>
    <lineage>
        <taxon>Bacteria</taxon>
        <taxon>Pseudomonadati</taxon>
        <taxon>Pseudomonadota</taxon>
        <taxon>Betaproteobacteria</taxon>
        <taxon>Burkholderiales</taxon>
        <taxon>Comamonadaceae</taxon>
        <taxon>Ramlibacter</taxon>
    </lineage>
</organism>
<dbReference type="Proteomes" id="UP000469385">
    <property type="component" value="Unassembled WGS sequence"/>
</dbReference>
<dbReference type="EMBL" id="WSEL01000009">
    <property type="protein sequence ID" value="MVQ31165.1"/>
    <property type="molecule type" value="Genomic_DNA"/>
</dbReference>
<dbReference type="InterPro" id="IPR007434">
    <property type="entry name" value="FemAB-like"/>
</dbReference>
<comment type="caution">
    <text evidence="1">The sequence shown here is derived from an EMBL/GenBank/DDBJ whole genome shotgun (WGS) entry which is preliminary data.</text>
</comment>
<dbReference type="SUPFAM" id="SSF55729">
    <property type="entry name" value="Acyl-CoA N-acyltransferases (Nat)"/>
    <property type="match status" value="1"/>
</dbReference>
<proteinExistence type="predicted"/>
<keyword evidence="2" id="KW-1185">Reference proteome</keyword>
<protein>
    <submittedName>
        <fullName evidence="1">GNAT family N-acetyltransferase</fullName>
    </submittedName>
</protein>
<dbReference type="PANTHER" id="PTHR47017:SF1">
    <property type="entry name" value="ACYL-COA"/>
    <property type="match status" value="1"/>
</dbReference>
<dbReference type="InterPro" id="IPR016181">
    <property type="entry name" value="Acyl_CoA_acyltransferase"/>
</dbReference>
<name>A0A6N8IX77_9BURK</name>
<dbReference type="PANTHER" id="PTHR47017">
    <property type="entry name" value="ACYL-COA"/>
    <property type="match status" value="1"/>
</dbReference>